<feature type="region of interest" description="Disordered" evidence="5">
    <location>
        <begin position="1"/>
        <end position="93"/>
    </location>
</feature>
<dbReference type="GO" id="GO:0031499">
    <property type="term" value="C:TRAMP complex"/>
    <property type="evidence" value="ECO:0007669"/>
    <property type="project" value="TreeGrafter"/>
</dbReference>
<dbReference type="Proteomes" id="UP000326924">
    <property type="component" value="Unassembled WGS sequence"/>
</dbReference>
<organism evidence="8 9">
    <name type="scientific">Sphaerosporella brunnea</name>
    <dbReference type="NCBI Taxonomy" id="1250544"/>
    <lineage>
        <taxon>Eukaryota</taxon>
        <taxon>Fungi</taxon>
        <taxon>Dikarya</taxon>
        <taxon>Ascomycota</taxon>
        <taxon>Pezizomycotina</taxon>
        <taxon>Pezizomycetes</taxon>
        <taxon>Pezizales</taxon>
        <taxon>Pyronemataceae</taxon>
        <taxon>Sphaerosporella</taxon>
    </lineage>
</organism>
<feature type="domain" description="PAP-associated" evidence="6">
    <location>
        <begin position="603"/>
        <end position="638"/>
    </location>
</feature>
<feature type="domain" description="Poly(A) RNA polymerase mitochondrial-like central palm" evidence="7">
    <location>
        <begin position="391"/>
        <end position="521"/>
    </location>
</feature>
<dbReference type="GO" id="GO:0010605">
    <property type="term" value="P:negative regulation of macromolecule metabolic process"/>
    <property type="evidence" value="ECO:0007669"/>
    <property type="project" value="UniProtKB-ARBA"/>
</dbReference>
<gene>
    <name evidence="8" type="ORF">FN846DRAFT_946001</name>
</gene>
<evidence type="ECO:0000259" key="6">
    <source>
        <dbReference type="Pfam" id="PF03828"/>
    </source>
</evidence>
<dbReference type="Pfam" id="PF22600">
    <property type="entry name" value="MTPAP-like_central"/>
    <property type="match status" value="1"/>
</dbReference>
<dbReference type="EC" id="2.7.7.19" evidence="2"/>
<dbReference type="Gene3D" id="1.10.1410.10">
    <property type="match status" value="1"/>
</dbReference>
<dbReference type="CDD" id="cd05402">
    <property type="entry name" value="NT_PAP_TUTase"/>
    <property type="match status" value="1"/>
</dbReference>
<keyword evidence="9" id="KW-1185">Reference proteome</keyword>
<dbReference type="PANTHER" id="PTHR23092:SF15">
    <property type="entry name" value="INACTIVE NON-CANONICAL POLY(A) RNA POLYMERASE PROTEIN TRF4-2-RELATED"/>
    <property type="match status" value="1"/>
</dbReference>
<dbReference type="GO" id="GO:0003729">
    <property type="term" value="F:mRNA binding"/>
    <property type="evidence" value="ECO:0007669"/>
    <property type="project" value="TreeGrafter"/>
</dbReference>
<dbReference type="Gene3D" id="3.30.460.10">
    <property type="entry name" value="Beta Polymerase, domain 2"/>
    <property type="match status" value="1"/>
</dbReference>
<dbReference type="InterPro" id="IPR054708">
    <property type="entry name" value="MTPAP-like_central"/>
</dbReference>
<evidence type="ECO:0000313" key="8">
    <source>
        <dbReference type="EMBL" id="KAA8908120.1"/>
    </source>
</evidence>
<dbReference type="GO" id="GO:0005730">
    <property type="term" value="C:nucleolus"/>
    <property type="evidence" value="ECO:0007669"/>
    <property type="project" value="TreeGrafter"/>
</dbReference>
<dbReference type="EMBL" id="VXIS01000071">
    <property type="protein sequence ID" value="KAA8908120.1"/>
    <property type="molecule type" value="Genomic_DNA"/>
</dbReference>
<sequence>MAPAKNKKPRSNESLRKGGKSFDDLPSRMTNNNSNVNNNINNNGNNSNNSNDHLKAPPKAEANGKNRLTPPRDRHAQTGSNYVPPPRNVPAPRREFIPAPAVEESHSPSSGRLVFQTPAPRREFIPAPVVEESHSPSSGRPVFQTPSGRPYIAPSMNFSPVAASFTPSSSKSDTLAIQMLEQKWANETVSGQRQVQQAAGWNTTVTSFFPSNSRGPGNAFSFLNTGSQGQNEAGSPTSAGPEPQSAENSIPSTELGPKGDEYGASKWVPPHQRKKRKSEEIVDLPADLFEDVDEYSEPSKSFPDQHYPPQVSFSAGNRFPTQPPAPQVPVLAVFENGMRKTEGRGKMTTDYIGVVLPLTEDYRPTADAPATAPWLKPGKDYHLISDGMERLSTELADFIDYMGRKPMEITARNSFTLKIVSAIRGFFPLPGHDVKLYGSDAVSLALPTSDIDLMINAPSLHSSNPYMAKELKIRALYDLEQHFRDVGLCLESHVRDEAHIPILEMRCPTSTLEVDLSFEEPYSAPALQEVMEWNNHYGHRDLIRLLLPLKHALNMRKLGLAEATSPYQGGTGSYILLCMVIVFLETRLKELMRMWNALGQKGNVGKIFLHLLKFWGEEFDYETQAVSVTPPAIIPKSPFLPAFIFEVRSPYDGTTNIANGAFAIKHIKETLKHFYDALKEGVMHVRMTRQSRPAGAPPVHDLGILGSILGANYSNFERRRKLVSQYSLIDGPGPHRQQLTFYSDAEAFGQILDFEQAYMQISSFYSPQDARAYLQPQNDHQPTYMSTQAVLSPQDARVYLQMQDEDHQADRDVQAFSQQQEKEKQSCSERNAPLPPQDAKASVEEQQKSIDEAIARLPPHLRAMSGSLV</sequence>
<dbReference type="GO" id="GO:0046872">
    <property type="term" value="F:metal ion binding"/>
    <property type="evidence" value="ECO:0007669"/>
    <property type="project" value="UniProtKB-KW"/>
</dbReference>
<dbReference type="GO" id="GO:0031123">
    <property type="term" value="P:RNA 3'-end processing"/>
    <property type="evidence" value="ECO:0007669"/>
    <property type="project" value="TreeGrafter"/>
</dbReference>
<protein>
    <recommendedName>
        <fullName evidence="2">polynucleotide adenylyltransferase</fullName>
        <ecNumber evidence="2">2.7.7.19</ecNumber>
    </recommendedName>
</protein>
<reference evidence="8 9" key="1">
    <citation type="submission" date="2019-09" db="EMBL/GenBank/DDBJ databases">
        <title>Draft genome of the ectomycorrhizal ascomycete Sphaerosporella brunnea.</title>
        <authorList>
            <consortium name="DOE Joint Genome Institute"/>
            <person name="Benucci G.M."/>
            <person name="Marozzi G."/>
            <person name="Antonielli L."/>
            <person name="Sanchez S."/>
            <person name="Marco P."/>
            <person name="Wang X."/>
            <person name="Falini L.B."/>
            <person name="Barry K."/>
            <person name="Haridas S."/>
            <person name="Lipzen A."/>
            <person name="Labutti K."/>
            <person name="Grigoriev I.V."/>
            <person name="Murat C."/>
            <person name="Martin F."/>
            <person name="Albertini E."/>
            <person name="Donnini D."/>
            <person name="Bonito G."/>
        </authorList>
    </citation>
    <scope>NUCLEOTIDE SEQUENCE [LARGE SCALE GENOMIC DNA]</scope>
    <source>
        <strain evidence="8 9">Sb_GMNB300</strain>
    </source>
</reference>
<name>A0A5J5EYL6_9PEZI</name>
<proteinExistence type="inferred from homology"/>
<dbReference type="Pfam" id="PF03828">
    <property type="entry name" value="PAP_assoc"/>
    <property type="match status" value="1"/>
</dbReference>
<evidence type="ECO:0000256" key="5">
    <source>
        <dbReference type="SAM" id="MobiDB-lite"/>
    </source>
</evidence>
<dbReference type="InterPro" id="IPR002058">
    <property type="entry name" value="PAP_assoc"/>
</dbReference>
<dbReference type="InterPro" id="IPR045862">
    <property type="entry name" value="Trf4-like"/>
</dbReference>
<evidence type="ECO:0000256" key="2">
    <source>
        <dbReference type="ARBA" id="ARBA00012388"/>
    </source>
</evidence>
<dbReference type="InParanoid" id="A0A5J5EYL6"/>
<evidence type="ECO:0000256" key="3">
    <source>
        <dbReference type="ARBA" id="ARBA00022723"/>
    </source>
</evidence>
<feature type="region of interest" description="Disordered" evidence="5">
    <location>
        <begin position="216"/>
        <end position="280"/>
    </location>
</feature>
<comment type="similarity">
    <text evidence="1">Belongs to the DNA polymerase type-B-like family.</text>
</comment>
<comment type="caution">
    <text evidence="8">The sequence shown here is derived from an EMBL/GenBank/DDBJ whole genome shotgun (WGS) entry which is preliminary data.</text>
</comment>
<dbReference type="OrthoDB" id="273917at2759"/>
<evidence type="ECO:0000256" key="1">
    <source>
        <dbReference type="ARBA" id="ARBA00008593"/>
    </source>
</evidence>
<feature type="compositionally biased region" description="Low complexity" evidence="5">
    <location>
        <begin position="31"/>
        <end position="51"/>
    </location>
</feature>
<evidence type="ECO:0000259" key="7">
    <source>
        <dbReference type="Pfam" id="PF22600"/>
    </source>
</evidence>
<feature type="region of interest" description="Disordered" evidence="5">
    <location>
        <begin position="806"/>
        <end position="869"/>
    </location>
</feature>
<evidence type="ECO:0000256" key="4">
    <source>
        <dbReference type="ARBA" id="ARBA00022842"/>
    </source>
</evidence>
<evidence type="ECO:0000313" key="9">
    <source>
        <dbReference type="Proteomes" id="UP000326924"/>
    </source>
</evidence>
<keyword evidence="3" id="KW-0479">Metal-binding</keyword>
<dbReference type="GO" id="GO:1990817">
    <property type="term" value="F:poly(A) RNA polymerase activity"/>
    <property type="evidence" value="ECO:0007669"/>
    <property type="project" value="UniProtKB-EC"/>
</dbReference>
<accession>A0A5J5EYL6</accession>
<dbReference type="SUPFAM" id="SSF81301">
    <property type="entry name" value="Nucleotidyltransferase"/>
    <property type="match status" value="1"/>
</dbReference>
<feature type="compositionally biased region" description="Polar residues" evidence="5">
    <location>
        <begin position="216"/>
        <end position="238"/>
    </location>
</feature>
<feature type="compositionally biased region" description="Basic and acidic residues" evidence="5">
    <location>
        <begin position="10"/>
        <end position="26"/>
    </location>
</feature>
<dbReference type="AlphaFoldDB" id="A0A5J5EYL6"/>
<dbReference type="SUPFAM" id="SSF81631">
    <property type="entry name" value="PAP/OAS1 substrate-binding domain"/>
    <property type="match status" value="1"/>
</dbReference>
<keyword evidence="4" id="KW-0460">Magnesium</keyword>
<dbReference type="GO" id="GO:0043634">
    <property type="term" value="P:polyadenylation-dependent ncRNA catabolic process"/>
    <property type="evidence" value="ECO:0007669"/>
    <property type="project" value="TreeGrafter"/>
</dbReference>
<dbReference type="InterPro" id="IPR043519">
    <property type="entry name" value="NT_sf"/>
</dbReference>
<dbReference type="PANTHER" id="PTHR23092">
    <property type="entry name" value="POLY(A) RNA POLYMERASE"/>
    <property type="match status" value="1"/>
</dbReference>
<feature type="compositionally biased region" description="Basic and acidic residues" evidence="5">
    <location>
        <begin position="841"/>
        <end position="854"/>
    </location>
</feature>